<dbReference type="NCBIfam" id="NF004396">
    <property type="entry name" value="PRK05753.1"/>
    <property type="match status" value="1"/>
</dbReference>
<gene>
    <name evidence="3" type="ORF">DFR38_107181</name>
</gene>
<dbReference type="InterPro" id="IPR036953">
    <property type="entry name" value="GreA/GreB_C_sf"/>
</dbReference>
<dbReference type="PANTHER" id="PTHR30437">
    <property type="entry name" value="TRANSCRIPTION ELONGATION FACTOR GREA"/>
    <property type="match status" value="1"/>
</dbReference>
<dbReference type="OrthoDB" id="192847at2"/>
<dbReference type="GO" id="GO:0070063">
    <property type="term" value="F:RNA polymerase binding"/>
    <property type="evidence" value="ECO:0007669"/>
    <property type="project" value="InterPro"/>
</dbReference>
<dbReference type="Pfam" id="PF14760">
    <property type="entry name" value="Rnk_N"/>
    <property type="match status" value="1"/>
</dbReference>
<evidence type="ECO:0000313" key="4">
    <source>
        <dbReference type="Proteomes" id="UP000248395"/>
    </source>
</evidence>
<dbReference type="InterPro" id="IPR029462">
    <property type="entry name" value="Rnk_N"/>
</dbReference>
<keyword evidence="4" id="KW-1185">Reference proteome</keyword>
<proteinExistence type="predicted"/>
<dbReference type="GO" id="GO:0003746">
    <property type="term" value="F:translation elongation factor activity"/>
    <property type="evidence" value="ECO:0007669"/>
    <property type="project" value="UniProtKB-KW"/>
</dbReference>
<dbReference type="Proteomes" id="UP000248395">
    <property type="component" value="Unassembled WGS sequence"/>
</dbReference>
<evidence type="ECO:0000259" key="2">
    <source>
        <dbReference type="Pfam" id="PF14760"/>
    </source>
</evidence>
<evidence type="ECO:0000313" key="3">
    <source>
        <dbReference type="EMBL" id="PXX48395.1"/>
    </source>
</evidence>
<dbReference type="InterPro" id="IPR001437">
    <property type="entry name" value="Tscrpt_elong_fac_GreA/B_C"/>
</dbReference>
<dbReference type="GO" id="GO:0032784">
    <property type="term" value="P:regulation of DNA-templated transcription elongation"/>
    <property type="evidence" value="ECO:0007669"/>
    <property type="project" value="InterPro"/>
</dbReference>
<reference evidence="3 4" key="1">
    <citation type="submission" date="2018-05" db="EMBL/GenBank/DDBJ databases">
        <title>Genomic Encyclopedia of Type Strains, Phase IV (KMG-IV): sequencing the most valuable type-strain genomes for metagenomic binning, comparative biology and taxonomic classification.</title>
        <authorList>
            <person name="Goeker M."/>
        </authorList>
    </citation>
    <scope>NUCLEOTIDE SEQUENCE [LARGE SCALE GENOMIC DNA]</scope>
    <source>
        <strain evidence="3 4">DSM 25134</strain>
    </source>
</reference>
<dbReference type="GO" id="GO:0003677">
    <property type="term" value="F:DNA binding"/>
    <property type="evidence" value="ECO:0007669"/>
    <property type="project" value="InterPro"/>
</dbReference>
<comment type="caution">
    <text evidence="3">The sequence shown here is derived from an EMBL/GenBank/DDBJ whole genome shotgun (WGS) entry which is preliminary data.</text>
</comment>
<dbReference type="Gene3D" id="3.10.50.30">
    <property type="entry name" value="Transcription elongation factor, GreA/GreB, C-terminal domain"/>
    <property type="match status" value="1"/>
</dbReference>
<dbReference type="Gene3D" id="1.10.286.20">
    <property type="match status" value="1"/>
</dbReference>
<dbReference type="InterPro" id="IPR023459">
    <property type="entry name" value="Tscrpt_elong_fac_GreA/B_fam"/>
</dbReference>
<dbReference type="RefSeq" id="WP_059285378.1">
    <property type="nucleotide sequence ID" value="NZ_LNQU01000024.1"/>
</dbReference>
<accession>A0A318JLI6</accession>
<evidence type="ECO:0000259" key="1">
    <source>
        <dbReference type="Pfam" id="PF01272"/>
    </source>
</evidence>
<dbReference type="SUPFAM" id="SSF54534">
    <property type="entry name" value="FKBP-like"/>
    <property type="match status" value="1"/>
</dbReference>
<organism evidence="3 4">
    <name type="scientific">Aquitalea magnusonii</name>
    <dbReference type="NCBI Taxonomy" id="332411"/>
    <lineage>
        <taxon>Bacteria</taxon>
        <taxon>Pseudomonadati</taxon>
        <taxon>Pseudomonadota</taxon>
        <taxon>Betaproteobacteria</taxon>
        <taxon>Neisseriales</taxon>
        <taxon>Chromobacteriaceae</taxon>
        <taxon>Aquitalea</taxon>
    </lineage>
</organism>
<dbReference type="PANTHER" id="PTHR30437:SF5">
    <property type="entry name" value="REGULATOR OF NUCLEOSIDE DIPHOSPHATE KINASE"/>
    <property type="match status" value="1"/>
</dbReference>
<dbReference type="GO" id="GO:0006354">
    <property type="term" value="P:DNA-templated transcription elongation"/>
    <property type="evidence" value="ECO:0007669"/>
    <property type="project" value="TreeGrafter"/>
</dbReference>
<dbReference type="AlphaFoldDB" id="A0A318JLI6"/>
<feature type="domain" description="Regulator of nucleoside diphosphate kinase N-terminal" evidence="2">
    <location>
        <begin position="5"/>
        <end position="45"/>
    </location>
</feature>
<dbReference type="EMBL" id="QJKC01000007">
    <property type="protein sequence ID" value="PXX48395.1"/>
    <property type="molecule type" value="Genomic_DNA"/>
</dbReference>
<keyword evidence="3" id="KW-0251">Elongation factor</keyword>
<name>A0A318JLI6_9NEIS</name>
<sequence length="136" mass="14556">MPTQPAIIVSSLDYERLAAWMERLPAQDKATLAALEAELERAEVVDPENIPAGIITMNSTARVRIEQSGEEKLLTLVYPNQADGTAGHVSVLAPVGAALLGLAEGQSIDWPTLAGQTRLTVLEVTYQPEAAGDLHR</sequence>
<keyword evidence="3" id="KW-0648">Protein biosynthesis</keyword>
<dbReference type="Pfam" id="PF01272">
    <property type="entry name" value="GreA_GreB"/>
    <property type="match status" value="1"/>
</dbReference>
<feature type="domain" description="Transcription elongation factor GreA/GreB C-terminal" evidence="1">
    <location>
        <begin position="51"/>
        <end position="126"/>
    </location>
</feature>
<protein>
    <submittedName>
        <fullName evidence="3">GreA/GreB family elongation factor</fullName>
    </submittedName>
</protein>